<dbReference type="InterPro" id="IPR036291">
    <property type="entry name" value="NAD(P)-bd_dom_sf"/>
</dbReference>
<dbReference type="GO" id="GO:0016491">
    <property type="term" value="F:oxidoreductase activity"/>
    <property type="evidence" value="ECO:0007669"/>
    <property type="project" value="UniProtKB-KW"/>
</dbReference>
<feature type="domain" description="Ketoreductase" evidence="4">
    <location>
        <begin position="26"/>
        <end position="219"/>
    </location>
</feature>
<evidence type="ECO:0000256" key="2">
    <source>
        <dbReference type="ARBA" id="ARBA00023002"/>
    </source>
</evidence>
<dbReference type="PRINTS" id="PR00081">
    <property type="entry name" value="GDHRDH"/>
</dbReference>
<name>A0A158I9R5_9BURK</name>
<dbReference type="PANTHER" id="PTHR43976:SF16">
    <property type="entry name" value="SHORT-CHAIN DEHYDROGENASE_REDUCTASE FAMILY PROTEIN"/>
    <property type="match status" value="1"/>
</dbReference>
<dbReference type="PRINTS" id="PR00080">
    <property type="entry name" value="SDRFAMILY"/>
</dbReference>
<keyword evidence="2" id="KW-0560">Oxidoreductase</keyword>
<reference evidence="5 6" key="1">
    <citation type="submission" date="2016-01" db="EMBL/GenBank/DDBJ databases">
        <authorList>
            <person name="Oliw E.H."/>
        </authorList>
    </citation>
    <scope>NUCLEOTIDE SEQUENCE [LARGE SCALE GENOMIC DNA]</scope>
    <source>
        <strain evidence="5">LMG 27134</strain>
    </source>
</reference>
<dbReference type="PANTHER" id="PTHR43976">
    <property type="entry name" value="SHORT CHAIN DEHYDROGENASE"/>
    <property type="match status" value="1"/>
</dbReference>
<dbReference type="SMART" id="SM00822">
    <property type="entry name" value="PKS_KR"/>
    <property type="match status" value="1"/>
</dbReference>
<dbReference type="CDD" id="cd05374">
    <property type="entry name" value="17beta-HSD-like_SDR_c"/>
    <property type="match status" value="1"/>
</dbReference>
<dbReference type="Gene3D" id="3.40.50.720">
    <property type="entry name" value="NAD(P)-binding Rossmann-like Domain"/>
    <property type="match status" value="1"/>
</dbReference>
<evidence type="ECO:0000259" key="4">
    <source>
        <dbReference type="SMART" id="SM00822"/>
    </source>
</evidence>
<evidence type="ECO:0000256" key="3">
    <source>
        <dbReference type="RuleBase" id="RU000363"/>
    </source>
</evidence>
<proteinExistence type="inferred from homology"/>
<organism evidence="5 6">
    <name type="scientific">Caballeronia udeis</name>
    <dbReference type="NCBI Taxonomy" id="1232866"/>
    <lineage>
        <taxon>Bacteria</taxon>
        <taxon>Pseudomonadati</taxon>
        <taxon>Pseudomonadota</taxon>
        <taxon>Betaproteobacteria</taxon>
        <taxon>Burkholderiales</taxon>
        <taxon>Burkholderiaceae</taxon>
        <taxon>Caballeronia</taxon>
    </lineage>
</organism>
<sequence>MYTRLWLTSFRSVDLKMEFTMSDTSKTWLVTGAGRGLGRLISEAVLAAGDRLVAGARDPERLADLVDRYGDRIRPVALDVTDEVAAQNAVDHALNAFGHLDVLVNNAGYGHTAPFEQMTSQDFRDQVETNLFGVVNLTRAVLPVMREQHSGHIFQVSSAGGRTSTPGLSAYQAAKWAVGGFSDVVAKEVGHLGLRVCTLEPGGIRTEWASEARRGIDDMLPDYEQSVGKMLTLLEAYGGHEISDPAKIAALIVQLSRRDELPLRLLLGGDALHVCSLADAQRADEQEQWRATTLSTHFPDAQLPEGLDVLKKPT</sequence>
<evidence type="ECO:0000256" key="1">
    <source>
        <dbReference type="ARBA" id="ARBA00006484"/>
    </source>
</evidence>
<dbReference type="InterPro" id="IPR057326">
    <property type="entry name" value="KR_dom"/>
</dbReference>
<dbReference type="InterPro" id="IPR002347">
    <property type="entry name" value="SDR_fam"/>
</dbReference>
<gene>
    <name evidence="5" type="ORF">AWB69_05527</name>
</gene>
<dbReference type="EMBL" id="FCOK02000044">
    <property type="protein sequence ID" value="SAL52989.1"/>
    <property type="molecule type" value="Genomic_DNA"/>
</dbReference>
<dbReference type="Proteomes" id="UP000054683">
    <property type="component" value="Unassembled WGS sequence"/>
</dbReference>
<comment type="similarity">
    <text evidence="1 3">Belongs to the short-chain dehydrogenases/reductases (SDR) family.</text>
</comment>
<evidence type="ECO:0000313" key="6">
    <source>
        <dbReference type="Proteomes" id="UP000054683"/>
    </source>
</evidence>
<protein>
    <submittedName>
        <fullName evidence="5">Short-chain dehydrogenase</fullName>
    </submittedName>
</protein>
<accession>A0A158I9R5</accession>
<dbReference type="Pfam" id="PF00106">
    <property type="entry name" value="adh_short"/>
    <property type="match status" value="1"/>
</dbReference>
<evidence type="ECO:0000313" key="5">
    <source>
        <dbReference type="EMBL" id="SAL52989.1"/>
    </source>
</evidence>
<dbReference type="SUPFAM" id="SSF51735">
    <property type="entry name" value="NAD(P)-binding Rossmann-fold domains"/>
    <property type="match status" value="1"/>
</dbReference>
<dbReference type="AlphaFoldDB" id="A0A158I9R5"/>
<dbReference type="InterPro" id="IPR051911">
    <property type="entry name" value="SDR_oxidoreductase"/>
</dbReference>